<feature type="region of interest" description="Disordered" evidence="1">
    <location>
        <begin position="472"/>
        <end position="499"/>
    </location>
</feature>
<name>A0A9P1BSY8_9DINO</name>
<keyword evidence="4" id="KW-1185">Reference proteome</keyword>
<feature type="region of interest" description="Disordered" evidence="1">
    <location>
        <begin position="585"/>
        <end position="653"/>
    </location>
</feature>
<feature type="compositionally biased region" description="Basic and acidic residues" evidence="1">
    <location>
        <begin position="429"/>
        <end position="440"/>
    </location>
</feature>
<reference evidence="3" key="2">
    <citation type="submission" date="2024-04" db="EMBL/GenBank/DDBJ databases">
        <authorList>
            <person name="Chen Y."/>
            <person name="Shah S."/>
            <person name="Dougan E. K."/>
            <person name="Thang M."/>
            <person name="Chan C."/>
        </authorList>
    </citation>
    <scope>NUCLEOTIDE SEQUENCE [LARGE SCALE GENOMIC DNA]</scope>
</reference>
<feature type="compositionally biased region" description="Polar residues" evidence="1">
    <location>
        <begin position="592"/>
        <end position="603"/>
    </location>
</feature>
<feature type="compositionally biased region" description="Low complexity" evidence="1">
    <location>
        <begin position="327"/>
        <end position="355"/>
    </location>
</feature>
<dbReference type="Proteomes" id="UP001152797">
    <property type="component" value="Unassembled WGS sequence"/>
</dbReference>
<gene>
    <name evidence="2" type="ORF">C1SCF055_LOCUS7024</name>
</gene>
<dbReference type="OrthoDB" id="436833at2759"/>
<sequence length="721" mass="76585">MASLSSKAAQSHHAASSVCKELINLAAPDSGAVRVVFCEAEDAQVSDVYSFLGSKRLVDPVLQGDHAVLCCIGNSALGLQLMGDLFRAAASDMMSGAEKLTSQRLLRLGVSLLCQEESEQSWIDAISGKNIDPFMLDDNAFVCTSQPLQQNLEVVEQCIQRKAAAAASCTAGSQHFALELSAAHANEMGALTVLFLALPATAVEPLEVQSLDAVCKFAASLRPVGDVVGKPRTGFGLKPAYPKSSNGLILVLTPKTSPAGDQSLTSHLALECAKLAEDAMAVSDKELRHKLPIVPALVAYKMQPFGQDVIAWGGSDTADVSDAAGMPTAPAESTVAASVTSTSQPVQQSQPSQSSYAPITPRVSISVWQKIAELDSFDVDAWCRDMQQHGRSSSDQIMELSKIVTQFQDLLRFLASQVLSPNHGNTGPREAHGESLRESQDSMVSPRLIASPYATTPSRQVLPAHGTHSLASTGNLVALSPRNPTDRRGESLSSSPLTRSCSANYPVGSVLQQKGGTWSGLREVQSPKTLTRDLSPAELRMLNASSQPLPPGNLRHQCVQPASPWQSTLMSVPTALMAQLHPGEEVHILRSPRTSQKQSSGEGQRSPMPQPPQFAKAHPHSARAASGIVFVPGQPVPRPHPARSPTEMSGSKLRWEPSPYRVRFMSASQPQVQLAPGSTAVPRPLGPQVMPPAHHVALGHHVGEFRACAGVSHSVSPAKIV</sequence>
<reference evidence="2" key="1">
    <citation type="submission" date="2022-10" db="EMBL/GenBank/DDBJ databases">
        <authorList>
            <person name="Chen Y."/>
            <person name="Dougan E. K."/>
            <person name="Chan C."/>
            <person name="Rhodes N."/>
            <person name="Thang M."/>
        </authorList>
    </citation>
    <scope>NUCLEOTIDE SEQUENCE</scope>
</reference>
<feature type="region of interest" description="Disordered" evidence="1">
    <location>
        <begin position="419"/>
        <end position="444"/>
    </location>
</feature>
<comment type="caution">
    <text evidence="2">The sequence shown here is derived from an EMBL/GenBank/DDBJ whole genome shotgun (WGS) entry which is preliminary data.</text>
</comment>
<feature type="region of interest" description="Disordered" evidence="1">
    <location>
        <begin position="321"/>
        <end position="357"/>
    </location>
</feature>
<evidence type="ECO:0000313" key="3">
    <source>
        <dbReference type="EMBL" id="CAL1132412.1"/>
    </source>
</evidence>
<proteinExistence type="predicted"/>
<organism evidence="2">
    <name type="scientific">Cladocopium goreaui</name>
    <dbReference type="NCBI Taxonomy" id="2562237"/>
    <lineage>
        <taxon>Eukaryota</taxon>
        <taxon>Sar</taxon>
        <taxon>Alveolata</taxon>
        <taxon>Dinophyceae</taxon>
        <taxon>Suessiales</taxon>
        <taxon>Symbiodiniaceae</taxon>
        <taxon>Cladocopium</taxon>
    </lineage>
</organism>
<protein>
    <submittedName>
        <fullName evidence="2">Uncharacterized protein</fullName>
    </submittedName>
</protein>
<dbReference type="EMBL" id="CAMXCT020000453">
    <property type="protein sequence ID" value="CAL1132412.1"/>
    <property type="molecule type" value="Genomic_DNA"/>
</dbReference>
<accession>A0A9P1BSY8</accession>
<dbReference type="EMBL" id="CAMXCT010000453">
    <property type="protein sequence ID" value="CAI3979037.1"/>
    <property type="molecule type" value="Genomic_DNA"/>
</dbReference>
<evidence type="ECO:0000313" key="2">
    <source>
        <dbReference type="EMBL" id="CAI3979037.1"/>
    </source>
</evidence>
<evidence type="ECO:0000313" key="4">
    <source>
        <dbReference type="Proteomes" id="UP001152797"/>
    </source>
</evidence>
<evidence type="ECO:0000256" key="1">
    <source>
        <dbReference type="SAM" id="MobiDB-lite"/>
    </source>
</evidence>
<dbReference type="AlphaFoldDB" id="A0A9P1BSY8"/>
<dbReference type="EMBL" id="CAMXCT030000453">
    <property type="protein sequence ID" value="CAL4766349.1"/>
    <property type="molecule type" value="Genomic_DNA"/>
</dbReference>